<evidence type="ECO:0000256" key="1">
    <source>
        <dbReference type="ARBA" id="ARBA00004496"/>
    </source>
</evidence>
<evidence type="ECO:0000256" key="6">
    <source>
        <dbReference type="ARBA" id="ARBA00023016"/>
    </source>
</evidence>
<keyword evidence="7 10" id="KW-0143">Chaperone</keyword>
<dbReference type="EMBL" id="LR778301">
    <property type="protein sequence ID" value="CAB1368470.1"/>
    <property type="molecule type" value="Genomic_DNA"/>
</dbReference>
<keyword evidence="5 10" id="KW-0067">ATP-binding</keyword>
<dbReference type="Gene3D" id="1.20.120.790">
    <property type="entry name" value="Heat shock protein 90, C-terminal domain"/>
    <property type="match status" value="1"/>
</dbReference>
<evidence type="ECO:0000256" key="9">
    <source>
        <dbReference type="ARBA" id="ARBA00070675"/>
    </source>
</evidence>
<dbReference type="FunFam" id="3.30.565.10:FF:000009">
    <property type="entry name" value="Molecular chaperone HtpG"/>
    <property type="match status" value="1"/>
</dbReference>
<feature type="binding site" evidence="11">
    <location>
        <begin position="152"/>
        <end position="157"/>
    </location>
    <ligand>
        <name>ATP</name>
        <dbReference type="ChEBI" id="CHEBI:30616"/>
    </ligand>
</feature>
<organism evidence="13 14">
    <name type="scientific">Denitratisoma oestradiolicum</name>
    <dbReference type="NCBI Taxonomy" id="311182"/>
    <lineage>
        <taxon>Bacteria</taxon>
        <taxon>Pseudomonadati</taxon>
        <taxon>Pseudomonadota</taxon>
        <taxon>Betaproteobacteria</taxon>
        <taxon>Nitrosomonadales</taxon>
        <taxon>Sterolibacteriaceae</taxon>
        <taxon>Denitratisoma</taxon>
    </lineage>
</organism>
<comment type="subunit">
    <text evidence="10">Homodimer.</text>
</comment>
<dbReference type="KEGG" id="doe:DENOEST_1305"/>
<dbReference type="Pfam" id="PF13589">
    <property type="entry name" value="HATPase_c_3"/>
    <property type="match status" value="1"/>
</dbReference>
<dbReference type="InterPro" id="IPR036890">
    <property type="entry name" value="HATPase_C_sf"/>
</dbReference>
<evidence type="ECO:0000256" key="2">
    <source>
        <dbReference type="ARBA" id="ARBA00008239"/>
    </source>
</evidence>
<dbReference type="SUPFAM" id="SSF55874">
    <property type="entry name" value="ATPase domain of HSP90 chaperone/DNA topoisomerase II/histidine kinase"/>
    <property type="match status" value="1"/>
</dbReference>
<evidence type="ECO:0000256" key="8">
    <source>
        <dbReference type="ARBA" id="ARBA00058590"/>
    </source>
</evidence>
<feature type="binding site" evidence="11">
    <location>
        <position position="123"/>
    </location>
    <ligand>
        <name>ATP</name>
        <dbReference type="ChEBI" id="CHEBI:30616"/>
    </ligand>
</feature>
<dbReference type="PROSITE" id="PS00298">
    <property type="entry name" value="HSP90"/>
    <property type="match status" value="1"/>
</dbReference>
<evidence type="ECO:0000256" key="3">
    <source>
        <dbReference type="ARBA" id="ARBA00022490"/>
    </source>
</evidence>
<evidence type="ECO:0000313" key="13">
    <source>
        <dbReference type="EMBL" id="CAB1368470.1"/>
    </source>
</evidence>
<dbReference type="Gene3D" id="3.30.565.10">
    <property type="entry name" value="Histidine kinase-like ATPase, C-terminal domain"/>
    <property type="match status" value="1"/>
</dbReference>
<keyword evidence="14" id="KW-1185">Reference proteome</keyword>
<dbReference type="GO" id="GO:0005524">
    <property type="term" value="F:ATP binding"/>
    <property type="evidence" value="ECO:0007669"/>
    <property type="project" value="UniProtKB-UniRule"/>
</dbReference>
<dbReference type="SMART" id="SM00387">
    <property type="entry name" value="HATPase_c"/>
    <property type="match status" value="1"/>
</dbReference>
<feature type="region of interest" description="A; substrate-binding" evidence="10">
    <location>
        <begin position="1"/>
        <end position="370"/>
    </location>
</feature>
<dbReference type="PRINTS" id="PR00775">
    <property type="entry name" value="HEATSHOCK90"/>
</dbReference>
<dbReference type="InterPro" id="IPR019805">
    <property type="entry name" value="Heat_shock_protein_90_CS"/>
</dbReference>
<dbReference type="InterPro" id="IPR037196">
    <property type="entry name" value="HSP90_C"/>
</dbReference>
<name>A0A6S6XUF7_9PROT</name>
<feature type="binding site" evidence="11">
    <location>
        <position position="370"/>
    </location>
    <ligand>
        <name>ATP</name>
        <dbReference type="ChEBI" id="CHEBI:30616"/>
    </ligand>
</feature>
<dbReference type="GO" id="GO:0016887">
    <property type="term" value="F:ATP hydrolysis activity"/>
    <property type="evidence" value="ECO:0007669"/>
    <property type="project" value="InterPro"/>
</dbReference>
<evidence type="ECO:0000256" key="11">
    <source>
        <dbReference type="PIRSR" id="PIRSR002583-1"/>
    </source>
</evidence>
<evidence type="ECO:0000256" key="10">
    <source>
        <dbReference type="HAMAP-Rule" id="MF_00505"/>
    </source>
</evidence>
<dbReference type="AlphaFoldDB" id="A0A6S6XUF7"/>
<reference evidence="13 14" key="1">
    <citation type="submission" date="2020-03" db="EMBL/GenBank/DDBJ databases">
        <authorList>
            <consortium name="Genoscope - CEA"/>
            <person name="William W."/>
        </authorList>
    </citation>
    <scope>NUCLEOTIDE SEQUENCE [LARGE SCALE GENOMIC DNA]</scope>
    <source>
        <strain evidence="14">DSM 16959</strain>
    </source>
</reference>
<sequence length="667" mass="75055">MALLKSWISPPPTAFVMLSGDFFMSVDATTAANRETMGFQTEVKQLLHLMIHSLYSNREIFLRELISNASDACDKLRFEALHNGSLFESDPDLKIRVAYDKAARTLTISDNGVGMSRDEVITNLGTIAKSGTREFFSRLSGDQQKDAHLIGQFGVGFYSSFIVADRVTVLTRRAGEQASQGVRWESEGAGEFSIEMVDRPERGTEITLHLREDQDDLLSGWKLRAIIRKYSDHIVQPIVMHKESWDEEKKEQVATTEDETVNKASALWTRAKNDIAEDEYKEFYKHVGHDFDDPLAWVHARVEGRQEYTQLLYVPGRAPFDLWDRNARHGIKLYVRRVFIMDDAEQLLPNYLRFVRGVVDSADLPLNVSREILQESKDIEAIRNGCTKKILGLLEDMANSEEAEGKEKYAKFWGEFGRALKEGVGQDFANKARIAGLLRFASTHADTPEESVSLADYVARMKEGQDKIYYVAADSFNAAKNSPHLEIFRKKGIEVLLLSDRVDEWVVGNLTDFEGKALASVAKGDLDLGSLSDEAEKQEQESAVGEFKELVDKIKASLADRVKEVRVTHRLTDSPACLVADEHDMSANLARLLKAAGQQAPDMKPILEINPRHPVVLRLRYEDGKFDDWASVLFDQALLAEGGQLDDPATFVRRINDLMLAMTQGKA</sequence>
<keyword evidence="4 10" id="KW-0547">Nucleotide-binding</keyword>
<dbReference type="PANTHER" id="PTHR11528">
    <property type="entry name" value="HEAT SHOCK PROTEIN 90 FAMILY MEMBER"/>
    <property type="match status" value="1"/>
</dbReference>
<evidence type="ECO:0000256" key="4">
    <source>
        <dbReference type="ARBA" id="ARBA00022741"/>
    </source>
</evidence>
<comment type="subcellular location">
    <subcellularLocation>
        <location evidence="1 10">Cytoplasm</location>
    </subcellularLocation>
</comment>
<feature type="domain" description="Histidine kinase/HSP90-like ATPase" evidence="12">
    <location>
        <begin position="57"/>
        <end position="214"/>
    </location>
</feature>
<dbReference type="Proteomes" id="UP000515733">
    <property type="component" value="Chromosome"/>
</dbReference>
<dbReference type="GO" id="GO:0005737">
    <property type="term" value="C:cytoplasm"/>
    <property type="evidence" value="ECO:0007669"/>
    <property type="project" value="UniProtKB-SubCell"/>
</dbReference>
<comment type="similarity">
    <text evidence="2 10">Belongs to the heat shock protein 90 family.</text>
</comment>
<evidence type="ECO:0000259" key="12">
    <source>
        <dbReference type="SMART" id="SM00387"/>
    </source>
</evidence>
<dbReference type="CDD" id="cd16927">
    <property type="entry name" value="HATPase_Hsp90-like"/>
    <property type="match status" value="1"/>
</dbReference>
<dbReference type="PIRSF" id="PIRSF002583">
    <property type="entry name" value="Hsp90"/>
    <property type="match status" value="1"/>
</dbReference>
<dbReference type="SUPFAM" id="SSF54211">
    <property type="entry name" value="Ribosomal protein S5 domain 2-like"/>
    <property type="match status" value="1"/>
</dbReference>
<accession>A0A6S6XUF7</accession>
<evidence type="ECO:0000256" key="5">
    <source>
        <dbReference type="ARBA" id="ARBA00022840"/>
    </source>
</evidence>
<feature type="binding site" evidence="11">
    <location>
        <position position="68"/>
    </location>
    <ligand>
        <name>ATP</name>
        <dbReference type="ChEBI" id="CHEBI:30616"/>
    </ligand>
</feature>
<evidence type="ECO:0000256" key="7">
    <source>
        <dbReference type="ARBA" id="ARBA00023186"/>
    </source>
</evidence>
<dbReference type="InterPro" id="IPR020575">
    <property type="entry name" value="Hsp90_N"/>
</dbReference>
<feature type="binding site" evidence="11">
    <location>
        <position position="204"/>
    </location>
    <ligand>
        <name>ATP</name>
        <dbReference type="ChEBI" id="CHEBI:30616"/>
    </ligand>
</feature>
<dbReference type="Pfam" id="PF00183">
    <property type="entry name" value="HSP90"/>
    <property type="match status" value="1"/>
</dbReference>
<feature type="binding site" evidence="11">
    <location>
        <position position="115"/>
    </location>
    <ligand>
        <name>ATP</name>
        <dbReference type="ChEBI" id="CHEBI:30616"/>
    </ligand>
</feature>
<proteinExistence type="inferred from homology"/>
<evidence type="ECO:0000313" key="14">
    <source>
        <dbReference type="Proteomes" id="UP000515733"/>
    </source>
</evidence>
<dbReference type="InterPro" id="IPR001404">
    <property type="entry name" value="Hsp90_fam"/>
</dbReference>
<comment type="caution">
    <text evidence="10">Lacks conserved residue(s) required for the propagation of feature annotation.</text>
</comment>
<feature type="binding site" evidence="11">
    <location>
        <position position="64"/>
    </location>
    <ligand>
        <name>ATP</name>
        <dbReference type="ChEBI" id="CHEBI:30616"/>
    </ligand>
</feature>
<dbReference type="GO" id="GO:0051082">
    <property type="term" value="F:unfolded protein binding"/>
    <property type="evidence" value="ECO:0007669"/>
    <property type="project" value="UniProtKB-UniRule"/>
</dbReference>
<dbReference type="HAMAP" id="MF_00505">
    <property type="entry name" value="HSP90"/>
    <property type="match status" value="1"/>
</dbReference>
<dbReference type="NCBIfam" id="NF003555">
    <property type="entry name" value="PRK05218.1"/>
    <property type="match status" value="1"/>
</dbReference>
<keyword evidence="3 10" id="KW-0963">Cytoplasm</keyword>
<protein>
    <recommendedName>
        <fullName evidence="9 10">Chaperone protein HtpG</fullName>
    </recommendedName>
    <alternativeName>
        <fullName evidence="10">Heat shock protein HtpG</fullName>
    </alternativeName>
    <alternativeName>
        <fullName evidence="10">High temperature protein G</fullName>
    </alternativeName>
</protein>
<feature type="binding site" evidence="11">
    <location>
        <position position="129"/>
    </location>
    <ligand>
        <name>ATP</name>
        <dbReference type="ChEBI" id="CHEBI:30616"/>
    </ligand>
</feature>
<dbReference type="FunFam" id="3.30.230.80:FF:000002">
    <property type="entry name" value="Molecular chaperone HtpG"/>
    <property type="match status" value="1"/>
</dbReference>
<dbReference type="Gene3D" id="3.30.230.80">
    <property type="match status" value="1"/>
</dbReference>
<dbReference type="Gene3D" id="3.40.50.11260">
    <property type="match status" value="1"/>
</dbReference>
<keyword evidence="6 10" id="KW-0346">Stress response</keyword>
<gene>
    <name evidence="10 13" type="primary">htpG</name>
    <name evidence="13" type="ORF">DENOEST_1305</name>
</gene>
<comment type="function">
    <text evidence="8 10">Molecular chaperone. Has ATPase activity.</text>
</comment>
<dbReference type="InterPro" id="IPR003594">
    <property type="entry name" value="HATPase_dom"/>
</dbReference>
<feature type="region of interest" description="C" evidence="10">
    <location>
        <begin position="592"/>
        <end position="667"/>
    </location>
</feature>
<dbReference type="SUPFAM" id="SSF110942">
    <property type="entry name" value="HSP90 C-terminal domain"/>
    <property type="match status" value="1"/>
</dbReference>
<feature type="binding site" evidence="11">
    <location>
        <position position="110"/>
    </location>
    <ligand>
        <name>ATP</name>
        <dbReference type="ChEBI" id="CHEBI:30616"/>
    </ligand>
</feature>
<feature type="binding site" evidence="11">
    <location>
        <begin position="130"/>
        <end position="131"/>
    </location>
    <ligand>
        <name>ATP</name>
        <dbReference type="ChEBI" id="CHEBI:30616"/>
    </ligand>
</feature>
<dbReference type="GO" id="GO:0140662">
    <property type="term" value="F:ATP-dependent protein folding chaperone"/>
    <property type="evidence" value="ECO:0007669"/>
    <property type="project" value="InterPro"/>
</dbReference>
<dbReference type="InterPro" id="IPR020568">
    <property type="entry name" value="Ribosomal_Su5_D2-typ_SF"/>
</dbReference>